<dbReference type="eggNOG" id="COG0702">
    <property type="taxonomic scope" value="Bacteria"/>
</dbReference>
<accession>F6EKA1</accession>
<dbReference type="Pfam" id="PF13460">
    <property type="entry name" value="NAD_binding_10"/>
    <property type="match status" value="1"/>
</dbReference>
<evidence type="ECO:0000259" key="1">
    <source>
        <dbReference type="Pfam" id="PF13460"/>
    </source>
</evidence>
<dbReference type="InterPro" id="IPR051604">
    <property type="entry name" value="Ergot_Alk_Oxidoreductase"/>
</dbReference>
<dbReference type="EMBL" id="CP002786">
    <property type="protein sequence ID" value="AEF42642.1"/>
    <property type="molecule type" value="Genomic_DNA"/>
</dbReference>
<evidence type="ECO:0000313" key="2">
    <source>
        <dbReference type="EMBL" id="AEF42642.1"/>
    </source>
</evidence>
<dbReference type="STRING" id="443218.AS9A_4209"/>
<sequence length="280" mass="30618">MPNMSGLIAVSGATGEIGGRVAQRLAASDARHRLIVRNPEKVREPGAEIALGDFLHLDTMRDALEGADTFFFVSAPESRDRKDIQCRVVEAAAEAGVRRIVYVSFVSAAPDCTFTFGRDHWHTEEAIRASGLDFTFLRDNMYQDVLPLFAGDDGVLRGPASDGRLGAVTRDDVADVAAAVLTQSGHDGETYDVTGPRAFTMHEAADMITEVTGRTVTYRPETLEEAYASRQVFDAEQWELDGWVTSYAAVATGELDIVTDVVERVARHPATDFRDFLAMQ</sequence>
<name>F6EKA1_HOYSD</name>
<organism evidence="2 3">
    <name type="scientific">Hoyosella subflava (strain DSM 45089 / JCM 17490 / NBRC 109087 / DQS3-9A1)</name>
    <name type="common">Amycolicicoccus subflavus</name>
    <dbReference type="NCBI Taxonomy" id="443218"/>
    <lineage>
        <taxon>Bacteria</taxon>
        <taxon>Bacillati</taxon>
        <taxon>Actinomycetota</taxon>
        <taxon>Actinomycetes</taxon>
        <taxon>Mycobacteriales</taxon>
        <taxon>Hoyosellaceae</taxon>
        <taxon>Hoyosella</taxon>
    </lineage>
</organism>
<dbReference type="AlphaFoldDB" id="F6EKA1"/>
<dbReference type="KEGG" id="asd:AS9A_4209"/>
<dbReference type="InterPro" id="IPR016040">
    <property type="entry name" value="NAD(P)-bd_dom"/>
</dbReference>
<proteinExistence type="predicted"/>
<dbReference type="Proteomes" id="UP000009235">
    <property type="component" value="Chromosome"/>
</dbReference>
<reference evidence="2 3" key="1">
    <citation type="journal article" date="2011" name="J. Bacteriol.">
        <title>Complete genome sequence of Amycolicicoccus subflavus DQS3-9A1T, an actinomycete isolated from crude oil-polluted soil.</title>
        <authorList>
            <person name="Cai M."/>
            <person name="Chen W.M."/>
            <person name="Nie Y."/>
            <person name="Chi C.Q."/>
            <person name="Wang Y.N."/>
            <person name="Tang Y.Q."/>
            <person name="Li G.Y."/>
            <person name="Wu X.L."/>
        </authorList>
    </citation>
    <scope>NUCLEOTIDE SEQUENCE [LARGE SCALE GENOMIC DNA]</scope>
    <source>
        <strain evidence="3">DSM 45089 / DQS3-9A1</strain>
    </source>
</reference>
<dbReference type="PANTHER" id="PTHR43162:SF1">
    <property type="entry name" value="PRESTALK A DIFFERENTIATION PROTEIN A"/>
    <property type="match status" value="1"/>
</dbReference>
<dbReference type="SUPFAM" id="SSF51735">
    <property type="entry name" value="NAD(P)-binding Rossmann-fold domains"/>
    <property type="match status" value="1"/>
</dbReference>
<keyword evidence="3" id="KW-1185">Reference proteome</keyword>
<feature type="domain" description="NAD(P)-binding" evidence="1">
    <location>
        <begin position="12"/>
        <end position="183"/>
    </location>
</feature>
<evidence type="ECO:0000313" key="3">
    <source>
        <dbReference type="Proteomes" id="UP000009235"/>
    </source>
</evidence>
<dbReference type="Gene3D" id="3.40.50.720">
    <property type="entry name" value="NAD(P)-binding Rossmann-like Domain"/>
    <property type="match status" value="1"/>
</dbReference>
<dbReference type="Gene3D" id="3.90.25.10">
    <property type="entry name" value="UDP-galactose 4-epimerase, domain 1"/>
    <property type="match status" value="1"/>
</dbReference>
<dbReference type="CDD" id="cd05269">
    <property type="entry name" value="TMR_SDR_a"/>
    <property type="match status" value="1"/>
</dbReference>
<dbReference type="InterPro" id="IPR036291">
    <property type="entry name" value="NAD(P)-bd_dom_sf"/>
</dbReference>
<protein>
    <submittedName>
        <fullName evidence="2">Putative oxidoreductase</fullName>
    </submittedName>
</protein>
<dbReference type="HOGENOM" id="CLU_007383_10_4_11"/>
<dbReference type="PANTHER" id="PTHR43162">
    <property type="match status" value="1"/>
</dbReference>
<gene>
    <name evidence="2" type="ordered locus">AS9A_4209</name>
</gene>